<proteinExistence type="predicted"/>
<keyword evidence="2" id="KW-1133">Transmembrane helix</keyword>
<feature type="region of interest" description="Disordered" evidence="1">
    <location>
        <begin position="322"/>
        <end position="354"/>
    </location>
</feature>
<feature type="compositionally biased region" description="Basic and acidic residues" evidence="1">
    <location>
        <begin position="335"/>
        <end position="354"/>
    </location>
</feature>
<dbReference type="Proteomes" id="UP000199403">
    <property type="component" value="Unassembled WGS sequence"/>
</dbReference>
<keyword evidence="4" id="KW-0269">Exonuclease</keyword>
<dbReference type="STRING" id="1416801.SAMN05192553_101624"/>
<dbReference type="OrthoDB" id="9796594at2"/>
<feature type="domain" description="Endonuclease/exonuclease/phosphatase" evidence="3">
    <location>
        <begin position="108"/>
        <end position="310"/>
    </location>
</feature>
<accession>A0A1H6UFU3</accession>
<evidence type="ECO:0000259" key="3">
    <source>
        <dbReference type="Pfam" id="PF03372"/>
    </source>
</evidence>
<name>A0A1H6UFU3_9BACT</name>
<dbReference type="GO" id="GO:0016020">
    <property type="term" value="C:membrane"/>
    <property type="evidence" value="ECO:0007669"/>
    <property type="project" value="GOC"/>
</dbReference>
<dbReference type="PANTHER" id="PTHR14859:SF15">
    <property type="entry name" value="ENDONUCLEASE_EXONUCLEASE_PHOSPHATASE DOMAIN-CONTAINING PROTEIN"/>
    <property type="match status" value="1"/>
</dbReference>
<feature type="transmembrane region" description="Helical" evidence="2">
    <location>
        <begin position="62"/>
        <end position="82"/>
    </location>
</feature>
<dbReference type="RefSeq" id="WP_092169306.1">
    <property type="nucleotide sequence ID" value="NZ_FNZH01000001.1"/>
</dbReference>
<evidence type="ECO:0000313" key="4">
    <source>
        <dbReference type="EMBL" id="SEI87040.1"/>
    </source>
</evidence>
<organism evidence="4 5">
    <name type="scientific">Cyclobacterium xiamenense</name>
    <dbReference type="NCBI Taxonomy" id="1297121"/>
    <lineage>
        <taxon>Bacteria</taxon>
        <taxon>Pseudomonadati</taxon>
        <taxon>Bacteroidota</taxon>
        <taxon>Cytophagia</taxon>
        <taxon>Cytophagales</taxon>
        <taxon>Cyclobacteriaceae</taxon>
        <taxon>Cyclobacterium</taxon>
    </lineage>
</organism>
<keyword evidence="4" id="KW-0540">Nuclease</keyword>
<dbReference type="PANTHER" id="PTHR14859">
    <property type="entry name" value="CALCOFLUOR WHITE HYPERSENSITIVE PROTEIN PRECURSOR"/>
    <property type="match status" value="1"/>
</dbReference>
<reference evidence="5" key="1">
    <citation type="submission" date="2016-10" db="EMBL/GenBank/DDBJ databases">
        <authorList>
            <person name="Varghese N."/>
            <person name="Submissions S."/>
        </authorList>
    </citation>
    <scope>NUCLEOTIDE SEQUENCE [LARGE SCALE GENOMIC DNA]</scope>
    <source>
        <strain evidence="5">IBRC-M 10761</strain>
    </source>
</reference>
<keyword evidence="2" id="KW-0812">Transmembrane</keyword>
<evidence type="ECO:0000313" key="5">
    <source>
        <dbReference type="Proteomes" id="UP000199403"/>
    </source>
</evidence>
<keyword evidence="4" id="KW-0378">Hydrolase</keyword>
<evidence type="ECO:0000256" key="1">
    <source>
        <dbReference type="SAM" id="MobiDB-lite"/>
    </source>
</evidence>
<protein>
    <submittedName>
        <fullName evidence="4">Uncharacterized conserved protein YafD, endonuclease/exonuclease/phosphatase (EEP) superfamily</fullName>
    </submittedName>
</protein>
<dbReference type="InterPro" id="IPR051916">
    <property type="entry name" value="GPI-anchor_lipid_remodeler"/>
</dbReference>
<dbReference type="AlphaFoldDB" id="A0A1H6UFU3"/>
<dbReference type="EMBL" id="FNZH01000001">
    <property type="protein sequence ID" value="SEI87040.1"/>
    <property type="molecule type" value="Genomic_DNA"/>
</dbReference>
<dbReference type="GO" id="GO:0004519">
    <property type="term" value="F:endonuclease activity"/>
    <property type="evidence" value="ECO:0007669"/>
    <property type="project" value="UniProtKB-KW"/>
</dbReference>
<sequence length="354" mass="40398">MNYFLYFLGSFFILASALPLIETGTWWIRVFDFPRLQLAAIGGVTFVLSAFLLRKGSFPGRVVFFALLIAALGHQISKIIGFTPLADTTAKRAVSTDPDRKFSLLLSNVRMENKEYGKLLDLIAERNPDLILLTEPNLLWTEALISLDEDYPYTIKEPLPNTYGMLLLSRFPLENSEVNYLVENDIPSIFTKVQLPSGERFDFFGVHPEPPRPGSDTYERDTELLIIGKDIEKNPRPVLVAGDLNDVGWSKTSTLFREYSQLLDPREGRGLFNTYNVFLPLLRYPLDHVFYTNDFGLVRIEKLRAIGSDHFPMWIDLTFEPDPTNAEEVPDSDSEDRQEVEEKVEEGKEESQDS</sequence>
<dbReference type="InterPro" id="IPR036691">
    <property type="entry name" value="Endo/exonu/phosph_ase_sf"/>
</dbReference>
<keyword evidence="4" id="KW-0255">Endonuclease</keyword>
<dbReference type="GO" id="GO:0004527">
    <property type="term" value="F:exonuclease activity"/>
    <property type="evidence" value="ECO:0007669"/>
    <property type="project" value="UniProtKB-KW"/>
</dbReference>
<dbReference type="Gene3D" id="3.60.10.10">
    <property type="entry name" value="Endonuclease/exonuclease/phosphatase"/>
    <property type="match status" value="1"/>
</dbReference>
<gene>
    <name evidence="4" type="ORF">SAMN05192553_101624</name>
</gene>
<feature type="transmembrane region" description="Helical" evidence="2">
    <location>
        <begin position="35"/>
        <end position="53"/>
    </location>
</feature>
<dbReference type="InterPro" id="IPR005135">
    <property type="entry name" value="Endo/exonuclease/phosphatase"/>
</dbReference>
<evidence type="ECO:0000256" key="2">
    <source>
        <dbReference type="SAM" id="Phobius"/>
    </source>
</evidence>
<dbReference type="GO" id="GO:0006506">
    <property type="term" value="P:GPI anchor biosynthetic process"/>
    <property type="evidence" value="ECO:0007669"/>
    <property type="project" value="TreeGrafter"/>
</dbReference>
<dbReference type="Pfam" id="PF03372">
    <property type="entry name" value="Exo_endo_phos"/>
    <property type="match status" value="1"/>
</dbReference>
<keyword evidence="2" id="KW-0472">Membrane</keyword>
<keyword evidence="5" id="KW-1185">Reference proteome</keyword>
<dbReference type="SUPFAM" id="SSF56219">
    <property type="entry name" value="DNase I-like"/>
    <property type="match status" value="1"/>
</dbReference>